<accession>A0A8T0FKE4</accession>
<proteinExistence type="predicted"/>
<comment type="caution">
    <text evidence="3">The sequence shown here is derived from an EMBL/GenBank/DDBJ whole genome shotgun (WGS) entry which is preliminary data.</text>
</comment>
<feature type="region of interest" description="Disordered" evidence="1">
    <location>
        <begin position="198"/>
        <end position="222"/>
    </location>
</feature>
<evidence type="ECO:0000313" key="3">
    <source>
        <dbReference type="EMBL" id="KAF8791697.1"/>
    </source>
</evidence>
<dbReference type="SUPFAM" id="SSF53098">
    <property type="entry name" value="Ribonuclease H-like"/>
    <property type="match status" value="1"/>
</dbReference>
<dbReference type="InterPro" id="IPR001584">
    <property type="entry name" value="Integrase_cat-core"/>
</dbReference>
<reference evidence="3" key="2">
    <citation type="submission" date="2020-06" db="EMBL/GenBank/DDBJ databases">
        <authorList>
            <person name="Sheffer M."/>
        </authorList>
    </citation>
    <scope>NUCLEOTIDE SEQUENCE</scope>
</reference>
<dbReference type="EMBL" id="JABXBU010000003">
    <property type="protein sequence ID" value="KAF8791697.1"/>
    <property type="molecule type" value="Genomic_DNA"/>
</dbReference>
<feature type="domain" description="Integrase catalytic" evidence="2">
    <location>
        <begin position="40"/>
        <end position="131"/>
    </location>
</feature>
<name>A0A8T0FKE4_ARGBR</name>
<dbReference type="PROSITE" id="PS50994">
    <property type="entry name" value="INTEGRASE"/>
    <property type="match status" value="1"/>
</dbReference>
<evidence type="ECO:0000256" key="1">
    <source>
        <dbReference type="SAM" id="MobiDB-lite"/>
    </source>
</evidence>
<dbReference type="InterPro" id="IPR036397">
    <property type="entry name" value="RNaseH_sf"/>
</dbReference>
<gene>
    <name evidence="3" type="ORF">HNY73_003390</name>
</gene>
<reference evidence="3" key="1">
    <citation type="journal article" date="2020" name="bioRxiv">
        <title>Chromosome-level reference genome of the European wasp spider Argiope bruennichi: a resource for studies on range expansion and evolutionary adaptation.</title>
        <authorList>
            <person name="Sheffer M.M."/>
            <person name="Hoppe A."/>
            <person name="Krehenwinkel H."/>
            <person name="Uhl G."/>
            <person name="Kuss A.W."/>
            <person name="Jensen L."/>
            <person name="Jensen C."/>
            <person name="Gillespie R.G."/>
            <person name="Hoff K.J."/>
            <person name="Prost S."/>
        </authorList>
    </citation>
    <scope>NUCLEOTIDE SEQUENCE</scope>
</reference>
<sequence>MLLVAEDEKRLKHTFEVVTSVKLLTAVLQMFMAYLQQLPIPTTPRGIVPADHVIRLPQTKAGNTNMFVHINHATRYVIATSSASLAAYTVTDALYNSIILRYGPPSLYTSDRGTVFTRRHTQRLHRYEPRLSRELHIGSFVNDTPCKDQLDLLLLVRAEAANSMSETHLANTHRFDLHRRSPLRGSPIIDTPIIEEDDSLEEESESAAELQDAAEDLLDVPD</sequence>
<dbReference type="GO" id="GO:0003676">
    <property type="term" value="F:nucleic acid binding"/>
    <property type="evidence" value="ECO:0007669"/>
    <property type="project" value="InterPro"/>
</dbReference>
<protein>
    <recommendedName>
        <fullName evidence="2">Integrase catalytic domain-containing protein</fullName>
    </recommendedName>
</protein>
<dbReference type="GO" id="GO:0015074">
    <property type="term" value="P:DNA integration"/>
    <property type="evidence" value="ECO:0007669"/>
    <property type="project" value="InterPro"/>
</dbReference>
<evidence type="ECO:0000313" key="4">
    <source>
        <dbReference type="Proteomes" id="UP000807504"/>
    </source>
</evidence>
<evidence type="ECO:0000259" key="2">
    <source>
        <dbReference type="PROSITE" id="PS50994"/>
    </source>
</evidence>
<dbReference type="InterPro" id="IPR012337">
    <property type="entry name" value="RNaseH-like_sf"/>
</dbReference>
<keyword evidence="4" id="KW-1185">Reference proteome</keyword>
<dbReference type="AlphaFoldDB" id="A0A8T0FKE4"/>
<dbReference type="Proteomes" id="UP000807504">
    <property type="component" value="Unassembled WGS sequence"/>
</dbReference>
<organism evidence="3 4">
    <name type="scientific">Argiope bruennichi</name>
    <name type="common">Wasp spider</name>
    <name type="synonym">Aranea bruennichi</name>
    <dbReference type="NCBI Taxonomy" id="94029"/>
    <lineage>
        <taxon>Eukaryota</taxon>
        <taxon>Metazoa</taxon>
        <taxon>Ecdysozoa</taxon>
        <taxon>Arthropoda</taxon>
        <taxon>Chelicerata</taxon>
        <taxon>Arachnida</taxon>
        <taxon>Araneae</taxon>
        <taxon>Araneomorphae</taxon>
        <taxon>Entelegynae</taxon>
        <taxon>Araneoidea</taxon>
        <taxon>Araneidae</taxon>
        <taxon>Argiope</taxon>
    </lineage>
</organism>
<dbReference type="Gene3D" id="3.30.420.10">
    <property type="entry name" value="Ribonuclease H-like superfamily/Ribonuclease H"/>
    <property type="match status" value="1"/>
</dbReference>